<evidence type="ECO:0000313" key="1">
    <source>
        <dbReference type="EMBL" id="GAF98432.1"/>
    </source>
</evidence>
<comment type="caution">
    <text evidence="1">The sequence shown here is derived from an EMBL/GenBank/DDBJ whole genome shotgun (WGS) entry which is preliminary data.</text>
</comment>
<gene>
    <name evidence="1" type="ORF">S01H1_26677</name>
</gene>
<proteinExistence type="predicted"/>
<dbReference type="EMBL" id="BARS01016182">
    <property type="protein sequence ID" value="GAF98432.1"/>
    <property type="molecule type" value="Genomic_DNA"/>
</dbReference>
<accession>X0UDF9</accession>
<name>X0UDF9_9ZZZZ</name>
<organism evidence="1">
    <name type="scientific">marine sediment metagenome</name>
    <dbReference type="NCBI Taxonomy" id="412755"/>
    <lineage>
        <taxon>unclassified sequences</taxon>
        <taxon>metagenomes</taxon>
        <taxon>ecological metagenomes</taxon>
    </lineage>
</organism>
<sequence length="59" mass="6707">MMTKPQAARLFTLAILQLTTDIDSIELGGKPFGSVGGFERDQLVEERKFYYQLLAKLEK</sequence>
<protein>
    <submittedName>
        <fullName evidence="1">Uncharacterized protein</fullName>
    </submittedName>
</protein>
<dbReference type="AlphaFoldDB" id="X0UDF9"/>
<reference evidence="1" key="1">
    <citation type="journal article" date="2014" name="Front. Microbiol.">
        <title>High frequency of phylogenetically diverse reductive dehalogenase-homologous genes in deep subseafloor sedimentary metagenomes.</title>
        <authorList>
            <person name="Kawai M."/>
            <person name="Futagami T."/>
            <person name="Toyoda A."/>
            <person name="Takaki Y."/>
            <person name="Nishi S."/>
            <person name="Hori S."/>
            <person name="Arai W."/>
            <person name="Tsubouchi T."/>
            <person name="Morono Y."/>
            <person name="Uchiyama I."/>
            <person name="Ito T."/>
            <person name="Fujiyama A."/>
            <person name="Inagaki F."/>
            <person name="Takami H."/>
        </authorList>
    </citation>
    <scope>NUCLEOTIDE SEQUENCE</scope>
    <source>
        <strain evidence="1">Expedition CK06-06</strain>
    </source>
</reference>